<name>A0A9Q9UVW5_MOOP1</name>
<reference evidence="2" key="2">
    <citation type="submission" date="2022-10" db="EMBL/GenBank/DDBJ databases">
        <authorList>
            <person name="Ngo T.-E."/>
        </authorList>
    </citation>
    <scope>NUCLEOTIDE SEQUENCE</scope>
    <source>
        <strain evidence="2">JHB</strain>
    </source>
</reference>
<evidence type="ECO:0000256" key="1">
    <source>
        <dbReference type="SAM" id="MobiDB-lite"/>
    </source>
</evidence>
<proteinExistence type="predicted"/>
<feature type="compositionally biased region" description="Pro residues" evidence="1">
    <location>
        <begin position="14"/>
        <end position="25"/>
    </location>
</feature>
<evidence type="ECO:0000313" key="2">
    <source>
        <dbReference type="EMBL" id="WAN69258.1"/>
    </source>
</evidence>
<gene>
    <name evidence="2" type="ORF">BJP36_43650</name>
</gene>
<organism evidence="2">
    <name type="scientific">Moorena producens (strain JHB)</name>
    <dbReference type="NCBI Taxonomy" id="1454205"/>
    <lineage>
        <taxon>Bacteria</taxon>
        <taxon>Bacillati</taxon>
        <taxon>Cyanobacteriota</taxon>
        <taxon>Cyanophyceae</taxon>
        <taxon>Coleofasciculales</taxon>
        <taxon>Coleofasciculaceae</taxon>
        <taxon>Moorena</taxon>
    </lineage>
</organism>
<dbReference type="Proteomes" id="UP000176944">
    <property type="component" value="Chromosome"/>
</dbReference>
<reference evidence="2" key="1">
    <citation type="journal article" date="2017" name="Proc. Natl. Acad. Sci. U.S.A.">
        <title>Comparative genomics uncovers the prolific and distinctive metabolic potential of the cyanobacterial genus Moorea.</title>
        <authorList>
            <person name="Leao T."/>
            <person name="Castelao G."/>
            <person name="Korobeynikov A."/>
            <person name="Monroe E.A."/>
            <person name="Podell S."/>
            <person name="Glukhov E."/>
            <person name="Allen E.E."/>
            <person name="Gerwick W.H."/>
            <person name="Gerwick L."/>
        </authorList>
    </citation>
    <scope>NUCLEOTIDE SEQUENCE</scope>
    <source>
        <strain evidence="2">JHB</strain>
    </source>
</reference>
<protein>
    <submittedName>
        <fullName evidence="2">Uncharacterized protein</fullName>
    </submittedName>
</protein>
<dbReference type="EMBL" id="CP017708">
    <property type="protein sequence ID" value="WAN69258.1"/>
    <property type="molecule type" value="Genomic_DNA"/>
</dbReference>
<dbReference type="AlphaFoldDB" id="A0A9Q9UVW5"/>
<accession>A0A9Q9UVW5</accession>
<feature type="region of interest" description="Disordered" evidence="1">
    <location>
        <begin position="1"/>
        <end position="52"/>
    </location>
</feature>
<sequence>METTPVDDLTPHLPISPSPHFPTPPSLYRFPIPDSRFPIPDSRFPNSLNQGV</sequence>